<gene>
    <name evidence="13" type="ORF">PF001_g220</name>
    <name evidence="12" type="ORF">PF002_g213</name>
    <name evidence="11" type="ORF">PF005_g270</name>
    <name evidence="10" type="ORF">PF006_g3725</name>
    <name evidence="9" type="ORF">PF007_g219</name>
    <name evidence="8" type="ORF">PF009_g218</name>
</gene>
<dbReference type="SUPFAM" id="SSF52425">
    <property type="entry name" value="Cryptochrome/photolyase, N-terminal domain"/>
    <property type="match status" value="1"/>
</dbReference>
<sequence length="700" mass="78075">MSRKRQRSVSGDPHDLATLRPTRQLDPVPQVNGQLQPTPLRQVAGSSWAQQVKEELGICCSNTCRIPLCVTNSATVTSSTVKDPDTKVDVKMDVQTANGVHTALPRRRAVVWFKRDLRLHDNLALDAAVRAQQQLQRAGGGDMALLPVYVLHRPTRQRCGAVRFQFLLEAVEDLATSIASLQGRLLVLRGDAEDVLRAVMSAWGVTDLFFEAGVMPYSVARDDRVRAAAEALDVKVTSVRGVTLYDPHEIIRLNGGQPPVDYERLLEITDNMPQPAQPIPAPVKLVNTAVFTPQQLFAWLKFFYRHDPSAASVVAGLDAGKESAARELFVVPPLTALGLTPPSPHTSFCGGESEAMKRLDAFCEDERRVGLFEKPKTSPVAIDPPSTTTLSAYLTFGCLSAREFFYRIMFIQLKFPLRPGPTHVTLEGQLIWREFFYCYACGTPNFDAQKQNPVCKQIGWRLRAGVHVSHPEEDQQGAVVTKDADEKLAMHQLQCWKDGRTGFPWIDAVMRQINQEGWAHHAGRHAVACFLTRGVLYISWLQGAAYFQEKLIDMDWPINIGNWLWVSASCFFSNYRRVASPTTFPQRWDQHGEFIRKYIPALRHMPDKFIFEPWKAPLRVQRDAGCLMGKDYPFPIVDSKTAMSRCAAAMSHAYSDSDTESTSSSATSTRTQTEDAEGGGSSPWNADDMCYSYRGAAPMP</sequence>
<keyword evidence="15" id="KW-1185">Reference proteome</keyword>
<dbReference type="AlphaFoldDB" id="A0A6A3G0W3"/>
<dbReference type="OrthoDB" id="435881at2759"/>
<dbReference type="GO" id="GO:0043153">
    <property type="term" value="P:entrainment of circadian clock by photoperiod"/>
    <property type="evidence" value="ECO:0007669"/>
    <property type="project" value="TreeGrafter"/>
</dbReference>
<evidence type="ECO:0000256" key="2">
    <source>
        <dbReference type="ARBA" id="ARBA00022630"/>
    </source>
</evidence>
<dbReference type="InterPro" id="IPR005101">
    <property type="entry name" value="Cryptochr/Photolyase_FAD-bd"/>
</dbReference>
<dbReference type="Gene3D" id="3.40.50.620">
    <property type="entry name" value="HUPs"/>
    <property type="match status" value="1"/>
</dbReference>
<dbReference type="Proteomes" id="UP000429523">
    <property type="component" value="Unassembled WGS sequence"/>
</dbReference>
<evidence type="ECO:0000313" key="14">
    <source>
        <dbReference type="Proteomes" id="UP000429523"/>
    </source>
</evidence>
<evidence type="ECO:0000256" key="3">
    <source>
        <dbReference type="ARBA" id="ARBA00022827"/>
    </source>
</evidence>
<dbReference type="InterPro" id="IPR014729">
    <property type="entry name" value="Rossmann-like_a/b/a_fold"/>
</dbReference>
<dbReference type="Proteomes" id="UP000437068">
    <property type="component" value="Unassembled WGS sequence"/>
</dbReference>
<feature type="site" description="Electron transfer via tryptophanyl radical" evidence="5">
    <location>
        <position position="563"/>
    </location>
</feature>
<evidence type="ECO:0000313" key="10">
    <source>
        <dbReference type="EMBL" id="KAE9152033.1"/>
    </source>
</evidence>
<evidence type="ECO:0000313" key="15">
    <source>
        <dbReference type="Proteomes" id="UP000433483"/>
    </source>
</evidence>
<dbReference type="SUPFAM" id="SSF48173">
    <property type="entry name" value="Cryptochrome/photolyase FAD-binding domain"/>
    <property type="match status" value="1"/>
</dbReference>
<evidence type="ECO:0000313" key="8">
    <source>
        <dbReference type="EMBL" id="KAE8950240.1"/>
    </source>
</evidence>
<dbReference type="GO" id="GO:0003904">
    <property type="term" value="F:deoxyribodipyrimidine photo-lyase activity"/>
    <property type="evidence" value="ECO:0007669"/>
    <property type="project" value="TreeGrafter"/>
</dbReference>
<accession>A0A6A3G0W3</accession>
<evidence type="ECO:0000313" key="12">
    <source>
        <dbReference type="EMBL" id="KAE9258309.1"/>
    </source>
</evidence>
<evidence type="ECO:0000256" key="1">
    <source>
        <dbReference type="ARBA" id="ARBA00005862"/>
    </source>
</evidence>
<reference evidence="14 15" key="1">
    <citation type="submission" date="2018-08" db="EMBL/GenBank/DDBJ databases">
        <title>Genomic investigation of the strawberry pathogen Phytophthora fragariae indicates pathogenicity is determined by transcriptional variation in three key races.</title>
        <authorList>
            <person name="Adams T.M."/>
            <person name="Armitage A.D."/>
            <person name="Sobczyk M.K."/>
            <person name="Bates H.J."/>
            <person name="Dunwell J.M."/>
            <person name="Nellist C.F."/>
            <person name="Harrison R.J."/>
        </authorList>
    </citation>
    <scope>NUCLEOTIDE SEQUENCE [LARGE SCALE GENOMIC DNA]</scope>
    <source>
        <strain evidence="13 16">A4</strain>
        <strain evidence="12 17">BC-1</strain>
        <strain evidence="11 15">NOV-27</strain>
        <strain evidence="10 18">NOV-5</strain>
        <strain evidence="9 19">NOV-71</strain>
        <strain evidence="8 14">NOV-9</strain>
    </source>
</reference>
<evidence type="ECO:0000256" key="6">
    <source>
        <dbReference type="SAM" id="MobiDB-lite"/>
    </source>
</evidence>
<dbReference type="GO" id="GO:0005737">
    <property type="term" value="C:cytoplasm"/>
    <property type="evidence" value="ECO:0007669"/>
    <property type="project" value="TreeGrafter"/>
</dbReference>
<dbReference type="EMBL" id="QXGE01000004">
    <property type="protein sequence ID" value="KAE9330688.1"/>
    <property type="molecule type" value="Genomic_DNA"/>
</dbReference>
<dbReference type="InterPro" id="IPR006050">
    <property type="entry name" value="DNA_photolyase_N"/>
</dbReference>
<dbReference type="Proteomes" id="UP000433483">
    <property type="component" value="Unassembled WGS sequence"/>
</dbReference>
<dbReference type="EMBL" id="QXGD01000004">
    <property type="protein sequence ID" value="KAE9258309.1"/>
    <property type="molecule type" value="Genomic_DNA"/>
</dbReference>
<evidence type="ECO:0000313" key="11">
    <source>
        <dbReference type="EMBL" id="KAE9238296.1"/>
    </source>
</evidence>
<keyword evidence="3 4" id="KW-0274">FAD</keyword>
<evidence type="ECO:0000313" key="17">
    <source>
        <dbReference type="Proteomes" id="UP000440367"/>
    </source>
</evidence>
<comment type="cofactor">
    <cofactor evidence="4">
        <name>FAD</name>
        <dbReference type="ChEBI" id="CHEBI:57692"/>
    </cofactor>
    <text evidence="4">Binds 1 FAD per subunit.</text>
</comment>
<dbReference type="EMBL" id="QXGF01000004">
    <property type="protein sequence ID" value="KAE8950240.1"/>
    <property type="molecule type" value="Genomic_DNA"/>
</dbReference>
<evidence type="ECO:0000313" key="19">
    <source>
        <dbReference type="Proteomes" id="UP000441208"/>
    </source>
</evidence>
<dbReference type="Pfam" id="PF00875">
    <property type="entry name" value="DNA_photolyase"/>
    <property type="match status" value="1"/>
</dbReference>
<evidence type="ECO:0000313" key="13">
    <source>
        <dbReference type="EMBL" id="KAE9330688.1"/>
    </source>
</evidence>
<feature type="site" description="Electron transfer via tryptophanyl radical" evidence="5">
    <location>
        <position position="540"/>
    </location>
</feature>
<dbReference type="InterPro" id="IPR002081">
    <property type="entry name" value="Cryptochrome/DNA_photolyase_1"/>
</dbReference>
<dbReference type="InterPro" id="IPR036134">
    <property type="entry name" value="Crypto/Photolyase_FAD-like_sf"/>
</dbReference>
<proteinExistence type="inferred from homology"/>
<dbReference type="Proteomes" id="UP000440732">
    <property type="component" value="Unassembled WGS sequence"/>
</dbReference>
<feature type="region of interest" description="Disordered" evidence="6">
    <location>
        <begin position="656"/>
        <end position="688"/>
    </location>
</feature>
<dbReference type="InterPro" id="IPR036155">
    <property type="entry name" value="Crypto/Photolyase_N_sf"/>
</dbReference>
<dbReference type="PANTHER" id="PTHR11455:SF9">
    <property type="entry name" value="CRYPTOCHROME CIRCADIAN CLOCK 5 ISOFORM X1"/>
    <property type="match status" value="1"/>
</dbReference>
<feature type="binding site" evidence="4">
    <location>
        <begin position="387"/>
        <end position="391"/>
    </location>
    <ligand>
        <name>FAD</name>
        <dbReference type="ChEBI" id="CHEBI:57692"/>
    </ligand>
</feature>
<feature type="region of interest" description="Disordered" evidence="6">
    <location>
        <begin position="1"/>
        <end position="36"/>
    </location>
</feature>
<organism evidence="8 14">
    <name type="scientific">Phytophthora fragariae</name>
    <dbReference type="NCBI Taxonomy" id="53985"/>
    <lineage>
        <taxon>Eukaryota</taxon>
        <taxon>Sar</taxon>
        <taxon>Stramenopiles</taxon>
        <taxon>Oomycota</taxon>
        <taxon>Peronosporomycetes</taxon>
        <taxon>Peronosporales</taxon>
        <taxon>Peronosporaceae</taxon>
        <taxon>Phytophthora</taxon>
    </lineage>
</organism>
<dbReference type="Gene3D" id="1.25.40.80">
    <property type="match status" value="1"/>
</dbReference>
<dbReference type="PANTHER" id="PTHR11455">
    <property type="entry name" value="CRYPTOCHROME"/>
    <property type="match status" value="1"/>
</dbReference>
<dbReference type="EMBL" id="QXFZ01000004">
    <property type="protein sequence ID" value="KAE9141406.1"/>
    <property type="molecule type" value="Genomic_DNA"/>
</dbReference>
<dbReference type="Proteomes" id="UP000440367">
    <property type="component" value="Unassembled WGS sequence"/>
</dbReference>
<dbReference type="GO" id="GO:0071949">
    <property type="term" value="F:FAD binding"/>
    <property type="evidence" value="ECO:0007669"/>
    <property type="project" value="TreeGrafter"/>
</dbReference>
<dbReference type="Proteomes" id="UP000441208">
    <property type="component" value="Unassembled WGS sequence"/>
</dbReference>
<dbReference type="GO" id="GO:0003677">
    <property type="term" value="F:DNA binding"/>
    <property type="evidence" value="ECO:0007669"/>
    <property type="project" value="TreeGrafter"/>
</dbReference>
<dbReference type="Pfam" id="PF03441">
    <property type="entry name" value="FAD_binding_7"/>
    <property type="match status" value="1"/>
</dbReference>
<evidence type="ECO:0000256" key="4">
    <source>
        <dbReference type="PIRSR" id="PIRSR602081-1"/>
    </source>
</evidence>
<dbReference type="EMBL" id="QXGA01000122">
    <property type="protein sequence ID" value="KAE9152033.1"/>
    <property type="molecule type" value="Genomic_DNA"/>
</dbReference>
<feature type="binding site" evidence="4">
    <location>
        <begin position="553"/>
        <end position="555"/>
    </location>
    <ligand>
        <name>FAD</name>
        <dbReference type="ChEBI" id="CHEBI:57692"/>
    </ligand>
</feature>
<evidence type="ECO:0000259" key="7">
    <source>
        <dbReference type="PROSITE" id="PS51645"/>
    </source>
</evidence>
<dbReference type="EMBL" id="QXGB01000005">
    <property type="protein sequence ID" value="KAE9238296.1"/>
    <property type="molecule type" value="Genomic_DNA"/>
</dbReference>
<dbReference type="Gene3D" id="1.10.579.10">
    <property type="entry name" value="DNA Cyclobutane Dipyrimidine Photolyase, subunit A, domain 3"/>
    <property type="match status" value="1"/>
</dbReference>
<feature type="binding site" evidence="4">
    <location>
        <begin position="429"/>
        <end position="436"/>
    </location>
    <ligand>
        <name>FAD</name>
        <dbReference type="ChEBI" id="CHEBI:57692"/>
    </ligand>
</feature>
<name>A0A6A3G0W3_9STRA</name>
<comment type="similarity">
    <text evidence="1">Belongs to the DNA photolyase class-1 family.</text>
</comment>
<comment type="caution">
    <text evidence="8">The sequence shown here is derived from an EMBL/GenBank/DDBJ whole genome shotgun (WGS) entry which is preliminary data.</text>
</comment>
<evidence type="ECO:0000313" key="18">
    <source>
        <dbReference type="Proteomes" id="UP000440732"/>
    </source>
</evidence>
<feature type="domain" description="Photolyase/cryptochrome alpha/beta" evidence="7">
    <location>
        <begin position="107"/>
        <end position="244"/>
    </location>
</feature>
<evidence type="ECO:0000313" key="16">
    <source>
        <dbReference type="Proteomes" id="UP000437068"/>
    </source>
</evidence>
<keyword evidence="2 4" id="KW-0285">Flavoprotein</keyword>
<feature type="compositionally biased region" description="Low complexity" evidence="6">
    <location>
        <begin position="660"/>
        <end position="671"/>
    </location>
</feature>
<evidence type="ECO:0000256" key="5">
    <source>
        <dbReference type="PIRSR" id="PIRSR602081-2"/>
    </source>
</evidence>
<protein>
    <recommendedName>
        <fullName evidence="7">Photolyase/cryptochrome alpha/beta domain-containing protein</fullName>
    </recommendedName>
</protein>
<evidence type="ECO:0000313" key="9">
    <source>
        <dbReference type="EMBL" id="KAE9141406.1"/>
    </source>
</evidence>
<dbReference type="GO" id="GO:0032922">
    <property type="term" value="P:circadian regulation of gene expression"/>
    <property type="evidence" value="ECO:0007669"/>
    <property type="project" value="TreeGrafter"/>
</dbReference>
<dbReference type="GO" id="GO:0005634">
    <property type="term" value="C:nucleus"/>
    <property type="evidence" value="ECO:0007669"/>
    <property type="project" value="TreeGrafter"/>
</dbReference>
<dbReference type="PROSITE" id="PS51645">
    <property type="entry name" value="PHR_CRY_ALPHA_BETA"/>
    <property type="match status" value="1"/>
</dbReference>
<feature type="site" description="Electron transfer via tryptophanyl radical" evidence="5">
    <location>
        <position position="460"/>
    </location>
</feature>